<feature type="domain" description="PDZ" evidence="1">
    <location>
        <begin position="95"/>
        <end position="165"/>
    </location>
</feature>
<dbReference type="CDD" id="cd07561">
    <property type="entry name" value="Peptidase_S41_CPP_like"/>
    <property type="match status" value="1"/>
</dbReference>
<dbReference type="InterPro" id="IPR041613">
    <property type="entry name" value="Pept_S41_N"/>
</dbReference>
<dbReference type="InterPro" id="IPR029045">
    <property type="entry name" value="ClpP/crotonase-like_dom_sf"/>
</dbReference>
<evidence type="ECO:0000313" key="2">
    <source>
        <dbReference type="EMBL" id="SHE94782.1"/>
    </source>
</evidence>
<dbReference type="Proteomes" id="UP000184164">
    <property type="component" value="Unassembled WGS sequence"/>
</dbReference>
<dbReference type="STRING" id="1484053.SAMN05444274_10358"/>
<dbReference type="PROSITE" id="PS50106">
    <property type="entry name" value="PDZ"/>
    <property type="match status" value="1"/>
</dbReference>
<organism evidence="2 3">
    <name type="scientific">Mariniphaga anaerophila</name>
    <dbReference type="NCBI Taxonomy" id="1484053"/>
    <lineage>
        <taxon>Bacteria</taxon>
        <taxon>Pseudomonadati</taxon>
        <taxon>Bacteroidota</taxon>
        <taxon>Bacteroidia</taxon>
        <taxon>Marinilabiliales</taxon>
        <taxon>Prolixibacteraceae</taxon>
        <taxon>Mariniphaga</taxon>
    </lineage>
</organism>
<dbReference type="InterPro" id="IPR036034">
    <property type="entry name" value="PDZ_sf"/>
</dbReference>
<dbReference type="Gene3D" id="3.90.226.10">
    <property type="entry name" value="2-enoyl-CoA Hydratase, Chain A, domain 1"/>
    <property type="match status" value="1"/>
</dbReference>
<dbReference type="Pfam" id="PF18294">
    <property type="entry name" value="Pept_S41_N"/>
    <property type="match status" value="1"/>
</dbReference>
<keyword evidence="2" id="KW-0645">Protease</keyword>
<protein>
    <submittedName>
        <fullName evidence="2">C-terminal processing protease CtpA/Prc, contains a PDZ domain</fullName>
    </submittedName>
</protein>
<keyword evidence="3" id="KW-1185">Reference proteome</keyword>
<dbReference type="GO" id="GO:0007165">
    <property type="term" value="P:signal transduction"/>
    <property type="evidence" value="ECO:0007669"/>
    <property type="project" value="TreeGrafter"/>
</dbReference>
<evidence type="ECO:0000313" key="3">
    <source>
        <dbReference type="Proteomes" id="UP000184164"/>
    </source>
</evidence>
<name>A0A1M4XNI7_9BACT</name>
<dbReference type="GO" id="GO:0008236">
    <property type="term" value="F:serine-type peptidase activity"/>
    <property type="evidence" value="ECO:0007669"/>
    <property type="project" value="InterPro"/>
</dbReference>
<dbReference type="InterPro" id="IPR005151">
    <property type="entry name" value="Tail-specific_protease"/>
</dbReference>
<dbReference type="RefSeq" id="WP_073000012.1">
    <property type="nucleotide sequence ID" value="NZ_FQUM01000003.1"/>
</dbReference>
<gene>
    <name evidence="2" type="ORF">SAMN05444274_10358</name>
</gene>
<evidence type="ECO:0000259" key="1">
    <source>
        <dbReference type="PROSITE" id="PS50106"/>
    </source>
</evidence>
<dbReference type="EMBL" id="FQUM01000003">
    <property type="protein sequence ID" value="SHE94782.1"/>
    <property type="molecule type" value="Genomic_DNA"/>
</dbReference>
<dbReference type="SUPFAM" id="SSF50156">
    <property type="entry name" value="PDZ domain-like"/>
    <property type="match status" value="1"/>
</dbReference>
<dbReference type="SUPFAM" id="SSF52096">
    <property type="entry name" value="ClpP/crotonase"/>
    <property type="match status" value="1"/>
</dbReference>
<dbReference type="GO" id="GO:0004175">
    <property type="term" value="F:endopeptidase activity"/>
    <property type="evidence" value="ECO:0007669"/>
    <property type="project" value="TreeGrafter"/>
</dbReference>
<dbReference type="OrthoDB" id="7168509at2"/>
<dbReference type="AlphaFoldDB" id="A0A1M4XNI7"/>
<dbReference type="Pfam" id="PF03572">
    <property type="entry name" value="Peptidase_S41"/>
    <property type="match status" value="1"/>
</dbReference>
<dbReference type="Gene3D" id="3.30.750.170">
    <property type="match status" value="1"/>
</dbReference>
<sequence>MKTSIFKHILGALVAVLITLGSCKDAPLPTPNPDKEEASELTQKVNDFIQFVMEDIYLWYAELPDIDIRYETDSKEYFDKLLYKDDKWSFITDDIVALENSFEGVETTFGYSLAFGRFSDTKDIFAVVEFVYPNTPASEAGFQRGDFIVLLNEENITDDNYTDLIYASSLSVHKGTLSESGEEISVNPTPVSMTARTLNLDPVIITNVIEQDGHKIGYLLYAQYISNFNGSLDNAFQYFKDQQITDLVIDLRYNPGGGIDAAQYLCSSVAPANTVSNEETLVTFQWNDKYQSYWEYKKITDQLEVNFTKSASVKLGLDKMHILTGPGTASASELTITGLKPYMEITTVGDTTYGKYAASNTFKPEYFLKDDNGNGYYDTTADYEDFDNWGIQPIILRFANAEGVTDFKDGFAPDILVDDNLTDGIPLGDKNEVLLKTAIEDITGTQILAKKKARIPDNFKIFDRGFSKFDNNKRILLLDNPEMENITKQRFQ</sequence>
<proteinExistence type="predicted"/>
<dbReference type="PANTHER" id="PTHR32060">
    <property type="entry name" value="TAIL-SPECIFIC PROTEASE"/>
    <property type="match status" value="1"/>
</dbReference>
<dbReference type="GO" id="GO:0006508">
    <property type="term" value="P:proteolysis"/>
    <property type="evidence" value="ECO:0007669"/>
    <property type="project" value="UniProtKB-KW"/>
</dbReference>
<dbReference type="GO" id="GO:0030288">
    <property type="term" value="C:outer membrane-bounded periplasmic space"/>
    <property type="evidence" value="ECO:0007669"/>
    <property type="project" value="TreeGrafter"/>
</dbReference>
<keyword evidence="2" id="KW-0378">Hydrolase</keyword>
<reference evidence="2 3" key="1">
    <citation type="submission" date="2016-11" db="EMBL/GenBank/DDBJ databases">
        <authorList>
            <person name="Jaros S."/>
            <person name="Januszkiewicz K."/>
            <person name="Wedrychowicz H."/>
        </authorList>
    </citation>
    <scope>NUCLEOTIDE SEQUENCE [LARGE SCALE GENOMIC DNA]</scope>
    <source>
        <strain evidence="2 3">DSM 26910</strain>
    </source>
</reference>
<dbReference type="PROSITE" id="PS51257">
    <property type="entry name" value="PROKAR_LIPOPROTEIN"/>
    <property type="match status" value="1"/>
</dbReference>
<dbReference type="Gene3D" id="2.30.42.10">
    <property type="match status" value="1"/>
</dbReference>
<dbReference type="InterPro" id="IPR001478">
    <property type="entry name" value="PDZ"/>
</dbReference>
<accession>A0A1M4XNI7</accession>
<dbReference type="PANTHER" id="PTHR32060:SF30">
    <property type="entry name" value="CARBOXY-TERMINAL PROCESSING PROTEASE CTPA"/>
    <property type="match status" value="1"/>
</dbReference>